<keyword evidence="1" id="KW-0812">Transmembrane</keyword>
<gene>
    <name evidence="2" type="ORF">DILT_LOCUS10527</name>
</gene>
<accession>A0A3P7P9U7</accession>
<name>A0A3P7P9U7_DIBLA</name>
<sequence length="98" mass="11000">MAAKRTLSHEIDYYVNNSNDEPSRATWIATTSSTQRTMGQAIAVRVVNVAITLAMIIVAIFITKRLRDLYLFLFLLPLLAELCFAVRNVVLKNSEEPG</sequence>
<reference evidence="2 3" key="1">
    <citation type="submission" date="2018-11" db="EMBL/GenBank/DDBJ databases">
        <authorList>
            <consortium name="Pathogen Informatics"/>
        </authorList>
    </citation>
    <scope>NUCLEOTIDE SEQUENCE [LARGE SCALE GENOMIC DNA]</scope>
</reference>
<protein>
    <submittedName>
        <fullName evidence="2">Uncharacterized protein</fullName>
    </submittedName>
</protein>
<dbReference type="Proteomes" id="UP000281553">
    <property type="component" value="Unassembled WGS sequence"/>
</dbReference>
<keyword evidence="1" id="KW-1133">Transmembrane helix</keyword>
<dbReference type="AlphaFoldDB" id="A0A3P7P9U7"/>
<keyword evidence="3" id="KW-1185">Reference proteome</keyword>
<organism evidence="2 3">
    <name type="scientific">Dibothriocephalus latus</name>
    <name type="common">Fish tapeworm</name>
    <name type="synonym">Diphyllobothrium latum</name>
    <dbReference type="NCBI Taxonomy" id="60516"/>
    <lineage>
        <taxon>Eukaryota</taxon>
        <taxon>Metazoa</taxon>
        <taxon>Spiralia</taxon>
        <taxon>Lophotrochozoa</taxon>
        <taxon>Platyhelminthes</taxon>
        <taxon>Cestoda</taxon>
        <taxon>Eucestoda</taxon>
        <taxon>Diphyllobothriidea</taxon>
        <taxon>Diphyllobothriidae</taxon>
        <taxon>Dibothriocephalus</taxon>
    </lineage>
</organism>
<feature type="transmembrane region" description="Helical" evidence="1">
    <location>
        <begin position="69"/>
        <end position="90"/>
    </location>
</feature>
<feature type="transmembrane region" description="Helical" evidence="1">
    <location>
        <begin position="42"/>
        <end position="63"/>
    </location>
</feature>
<proteinExistence type="predicted"/>
<evidence type="ECO:0000313" key="3">
    <source>
        <dbReference type="Proteomes" id="UP000281553"/>
    </source>
</evidence>
<evidence type="ECO:0000313" key="2">
    <source>
        <dbReference type="EMBL" id="VDN14696.1"/>
    </source>
</evidence>
<dbReference type="EMBL" id="UYRU01060072">
    <property type="protein sequence ID" value="VDN14696.1"/>
    <property type="molecule type" value="Genomic_DNA"/>
</dbReference>
<evidence type="ECO:0000256" key="1">
    <source>
        <dbReference type="SAM" id="Phobius"/>
    </source>
</evidence>
<keyword evidence="1" id="KW-0472">Membrane</keyword>